<feature type="domain" description="Thiamine pyrophosphate enzyme N-terminal TPP-binding" evidence="5">
    <location>
        <begin position="7"/>
        <end position="116"/>
    </location>
</feature>
<protein>
    <submittedName>
        <fullName evidence="6">Uncharacterized protein TCIL3000_11_9780</fullName>
    </submittedName>
</protein>
<dbReference type="InterPro" id="IPR011766">
    <property type="entry name" value="TPP_enzyme_TPP-bd"/>
</dbReference>
<evidence type="ECO:0000313" key="6">
    <source>
        <dbReference type="EMBL" id="CCC95511.1"/>
    </source>
</evidence>
<dbReference type="PANTHER" id="PTHR42818:SF1">
    <property type="entry name" value="SULFOPYRUVATE DECARBOXYLASE"/>
    <property type="match status" value="1"/>
</dbReference>
<evidence type="ECO:0000256" key="1">
    <source>
        <dbReference type="ARBA" id="ARBA00022793"/>
    </source>
</evidence>
<name>G0V1J0_TRYCI</name>
<dbReference type="GO" id="GO:0030976">
    <property type="term" value="F:thiamine pyrophosphate binding"/>
    <property type="evidence" value="ECO:0007669"/>
    <property type="project" value="InterPro"/>
</dbReference>
<dbReference type="SUPFAM" id="SSF52518">
    <property type="entry name" value="Thiamin diphosphate-binding fold (THDP-binding)"/>
    <property type="match status" value="2"/>
</dbReference>
<dbReference type="EMBL" id="HE575324">
    <property type="protein sequence ID" value="CCC95511.1"/>
    <property type="molecule type" value="Genomic_DNA"/>
</dbReference>
<feature type="domain" description="Thiamine pyrophosphate enzyme TPP-binding" evidence="4">
    <location>
        <begin position="242"/>
        <end position="279"/>
    </location>
</feature>
<dbReference type="Pfam" id="PF02775">
    <property type="entry name" value="TPP_enzyme_C"/>
    <property type="match status" value="1"/>
</dbReference>
<dbReference type="VEuPathDB" id="TriTrypDB:TcIL3000.11.9780"/>
<dbReference type="PANTHER" id="PTHR42818">
    <property type="entry name" value="SULFOPYRUVATE DECARBOXYLASE SUBUNIT ALPHA"/>
    <property type="match status" value="1"/>
</dbReference>
<reference evidence="6" key="1">
    <citation type="journal article" date="2012" name="Proc. Natl. Acad. Sci. U.S.A.">
        <title>Antigenic diversity is generated by distinct evolutionary mechanisms in African trypanosome species.</title>
        <authorList>
            <person name="Jackson A.P."/>
            <person name="Berry A."/>
            <person name="Aslett M."/>
            <person name="Allison H.C."/>
            <person name="Burton P."/>
            <person name="Vavrova-Anderson J."/>
            <person name="Brown R."/>
            <person name="Browne H."/>
            <person name="Corton N."/>
            <person name="Hauser H."/>
            <person name="Gamble J."/>
            <person name="Gilderthorp R."/>
            <person name="Marcello L."/>
            <person name="McQuillan J."/>
            <person name="Otto T.D."/>
            <person name="Quail M.A."/>
            <person name="Sanders M.J."/>
            <person name="van Tonder A."/>
            <person name="Ginger M.L."/>
            <person name="Field M.C."/>
            <person name="Barry J.D."/>
            <person name="Hertz-Fowler C."/>
            <person name="Berriman M."/>
        </authorList>
    </citation>
    <scope>NUCLEOTIDE SEQUENCE</scope>
    <source>
        <strain evidence="6">IL3000</strain>
    </source>
</reference>
<evidence type="ECO:0000259" key="5">
    <source>
        <dbReference type="Pfam" id="PF02776"/>
    </source>
</evidence>
<evidence type="ECO:0000259" key="4">
    <source>
        <dbReference type="Pfam" id="PF02775"/>
    </source>
</evidence>
<dbReference type="AlphaFoldDB" id="G0V1J0"/>
<sequence>MQKLQPEALFSALRSRNITHFFGVPDLVLKNFCACVASHAKPSEHIIAANEGSAVAMAAGHQLATGHIPAVYAASSGLPNALGPLLTLTHAEVHSIPMLLVVGSQSSTGTGGGHPHATAKRHAGDVLRSAEIPFSILSCDCGNLRDAMESCLDTAVDHMRSARTPYALLVAQELFEHYPHQMGGEGIGDPPMTREEAIEQALRQINREDIVVAAAGLHAHEIFGVLERGGMSKGPHFFPAASAGHCSSIAAGIALAKPERSVYCFDGDGAFLMHMGSTAVIGGAAAIHSLDAGPLPLMCNYRHVVFNNGTYDSAGGQPTASFDVSLTRVASACGFKTIREEPVIELGDAVKAMQELKRTAGPAFLEIIVRRSGNLDDSDVPTPLHRNKLDFIRGFTEC</sequence>
<keyword evidence="2" id="KW-0786">Thiamine pyrophosphate</keyword>
<dbReference type="GO" id="GO:0016831">
    <property type="term" value="F:carboxy-lyase activity"/>
    <property type="evidence" value="ECO:0007669"/>
    <property type="project" value="UniProtKB-KW"/>
</dbReference>
<dbReference type="InterPro" id="IPR051818">
    <property type="entry name" value="TPP_dependent_decarboxylase"/>
</dbReference>
<dbReference type="Gene3D" id="3.40.50.970">
    <property type="match status" value="2"/>
</dbReference>
<dbReference type="InterPro" id="IPR029061">
    <property type="entry name" value="THDP-binding"/>
</dbReference>
<keyword evidence="3" id="KW-0456">Lyase</keyword>
<proteinExistence type="predicted"/>
<evidence type="ECO:0000256" key="3">
    <source>
        <dbReference type="ARBA" id="ARBA00023239"/>
    </source>
</evidence>
<dbReference type="CDD" id="cd07035">
    <property type="entry name" value="TPP_PYR_POX_like"/>
    <property type="match status" value="1"/>
</dbReference>
<dbReference type="InterPro" id="IPR012001">
    <property type="entry name" value="Thiamin_PyroP_enz_TPP-bd_dom"/>
</dbReference>
<dbReference type="Pfam" id="PF02776">
    <property type="entry name" value="TPP_enzyme_N"/>
    <property type="match status" value="1"/>
</dbReference>
<evidence type="ECO:0000256" key="2">
    <source>
        <dbReference type="ARBA" id="ARBA00023052"/>
    </source>
</evidence>
<gene>
    <name evidence="6" type="ORF">TCIL3000_11_9780</name>
</gene>
<accession>G0V1J0</accession>
<keyword evidence="1" id="KW-0210">Decarboxylase</keyword>
<organism evidence="6">
    <name type="scientific">Trypanosoma congolense (strain IL3000)</name>
    <dbReference type="NCBI Taxonomy" id="1068625"/>
    <lineage>
        <taxon>Eukaryota</taxon>
        <taxon>Discoba</taxon>
        <taxon>Euglenozoa</taxon>
        <taxon>Kinetoplastea</taxon>
        <taxon>Metakinetoplastina</taxon>
        <taxon>Trypanosomatida</taxon>
        <taxon>Trypanosomatidae</taxon>
        <taxon>Trypanosoma</taxon>
        <taxon>Nannomonas</taxon>
    </lineage>
</organism>